<reference evidence="2" key="1">
    <citation type="submission" date="2022-01" db="EMBL/GenBank/DDBJ databases">
        <authorList>
            <person name="King R."/>
        </authorList>
    </citation>
    <scope>NUCLEOTIDE SEQUENCE</scope>
</reference>
<feature type="region of interest" description="Disordered" evidence="1">
    <location>
        <begin position="470"/>
        <end position="502"/>
    </location>
</feature>
<gene>
    <name evidence="2" type="ORF">PSYICH_LOCUS4602</name>
</gene>
<keyword evidence="3" id="KW-1185">Reference proteome</keyword>
<accession>A0A9P0GAV6</accession>
<name>A0A9P0GAV6_9CUCU</name>
<feature type="region of interest" description="Disordered" evidence="1">
    <location>
        <begin position="312"/>
        <end position="333"/>
    </location>
</feature>
<evidence type="ECO:0000313" key="3">
    <source>
        <dbReference type="Proteomes" id="UP001153636"/>
    </source>
</evidence>
<organism evidence="2 3">
    <name type="scientific">Psylliodes chrysocephalus</name>
    <dbReference type="NCBI Taxonomy" id="3402493"/>
    <lineage>
        <taxon>Eukaryota</taxon>
        <taxon>Metazoa</taxon>
        <taxon>Ecdysozoa</taxon>
        <taxon>Arthropoda</taxon>
        <taxon>Hexapoda</taxon>
        <taxon>Insecta</taxon>
        <taxon>Pterygota</taxon>
        <taxon>Neoptera</taxon>
        <taxon>Endopterygota</taxon>
        <taxon>Coleoptera</taxon>
        <taxon>Polyphaga</taxon>
        <taxon>Cucujiformia</taxon>
        <taxon>Chrysomeloidea</taxon>
        <taxon>Chrysomelidae</taxon>
        <taxon>Galerucinae</taxon>
        <taxon>Alticini</taxon>
        <taxon>Psylliodes</taxon>
    </lineage>
</organism>
<proteinExistence type="predicted"/>
<dbReference type="OrthoDB" id="6497308at2759"/>
<dbReference type="Proteomes" id="UP001153636">
    <property type="component" value="Chromosome 14"/>
</dbReference>
<feature type="compositionally biased region" description="Pro residues" evidence="1">
    <location>
        <begin position="312"/>
        <end position="325"/>
    </location>
</feature>
<feature type="compositionally biased region" description="Polar residues" evidence="1">
    <location>
        <begin position="470"/>
        <end position="487"/>
    </location>
</feature>
<feature type="region of interest" description="Disordered" evidence="1">
    <location>
        <begin position="24"/>
        <end position="68"/>
    </location>
</feature>
<dbReference type="EMBL" id="OV651826">
    <property type="protein sequence ID" value="CAH1103190.1"/>
    <property type="molecule type" value="Genomic_DNA"/>
</dbReference>
<evidence type="ECO:0000313" key="2">
    <source>
        <dbReference type="EMBL" id="CAH1103190.1"/>
    </source>
</evidence>
<protein>
    <submittedName>
        <fullName evidence="2">Uncharacterized protein</fullName>
    </submittedName>
</protein>
<sequence>MNVKQERHDEAEIRELAAKFMEANKAKMAMPQRPPQQPGQSMNILSFLGSDKSKPKNNGSPSEADSKNIDEESVKGRFGWTLMGKIHIPYITRSGESYCAVRMVEMKVLNKLLNYLHQDLYNCTNIRSYYITDAEARLLNEINFKHCDYQFGREQFTSKDLIVRLTDANEFYQFLGHCYAKLVNTAETENLERCGFIRINKESVVPYTVYNEQKYVPLFYFEGETDNLKQRADKLEGWDLSYLKFCCKVQGIRNELFAHDSCSVISLNDIKNYFPPGTMFEDYWPKKNLDSQLLISRNSNQQQIVQWTRQPIAPPISAHPPPSPKPATQAKAANNSHMHNVHVYPNYGMAGGQPTYHTTQPRAASSAVRATYPSAANRMRPYFPSMGQAPPPLVRANSTSTLAQYNAQSKAAGGYMIIEPNMNQNNYHQTSQGNYPPPLLHMNGGISRYDGSQTRECANNYGVNSTSAQIVNQNPAHQQPRTATSTPSEERNSITNGRSMVNSVNRSNSKLIPLADTPPTSSNSNPYKIQKVLVEGKMVPCINMKPNAWTDMLVTLPYLVTHFFNNVPVQSCQQVMQVLGIEIYKANASQLRILTENGRCGNGSETVPLVQVRNVIDFMPQLKYMLSGMLTSDVASKRQRNS</sequence>
<evidence type="ECO:0000256" key="1">
    <source>
        <dbReference type="SAM" id="MobiDB-lite"/>
    </source>
</evidence>
<dbReference type="AlphaFoldDB" id="A0A9P0GAV6"/>